<dbReference type="EMBL" id="KQ086026">
    <property type="protein sequence ID" value="KLO10444.1"/>
    <property type="molecule type" value="Genomic_DNA"/>
</dbReference>
<protein>
    <submittedName>
        <fullName evidence="3">Acyl-CoA N-acyltransferase</fullName>
    </submittedName>
</protein>
<dbReference type="InterPro" id="IPR050769">
    <property type="entry name" value="NAT_camello-type"/>
</dbReference>
<dbReference type="PANTHER" id="PTHR13947:SF37">
    <property type="entry name" value="LD18367P"/>
    <property type="match status" value="1"/>
</dbReference>
<dbReference type="Proteomes" id="UP000053477">
    <property type="component" value="Unassembled WGS sequence"/>
</dbReference>
<evidence type="ECO:0000256" key="1">
    <source>
        <dbReference type="ARBA" id="ARBA00022679"/>
    </source>
</evidence>
<organism evidence="3 4">
    <name type="scientific">Schizopora paradoxa</name>
    <dbReference type="NCBI Taxonomy" id="27342"/>
    <lineage>
        <taxon>Eukaryota</taxon>
        <taxon>Fungi</taxon>
        <taxon>Dikarya</taxon>
        <taxon>Basidiomycota</taxon>
        <taxon>Agaricomycotina</taxon>
        <taxon>Agaricomycetes</taxon>
        <taxon>Hymenochaetales</taxon>
        <taxon>Schizoporaceae</taxon>
        <taxon>Schizopora</taxon>
    </lineage>
</organism>
<keyword evidence="3" id="KW-0012">Acyltransferase</keyword>
<dbReference type="OrthoDB" id="5372118at2759"/>
<accession>A0A0H2RF80</accession>
<dbReference type="SUPFAM" id="SSF55729">
    <property type="entry name" value="Acyl-CoA N-acyltransferases (Nat)"/>
    <property type="match status" value="1"/>
</dbReference>
<dbReference type="GO" id="GO:0008080">
    <property type="term" value="F:N-acetyltransferase activity"/>
    <property type="evidence" value="ECO:0007669"/>
    <property type="project" value="InterPro"/>
</dbReference>
<reference evidence="3 4" key="1">
    <citation type="submission" date="2015-04" db="EMBL/GenBank/DDBJ databases">
        <title>Complete genome sequence of Schizopora paradoxa KUC8140, a cosmopolitan wood degrader in East Asia.</title>
        <authorList>
            <consortium name="DOE Joint Genome Institute"/>
            <person name="Min B."/>
            <person name="Park H."/>
            <person name="Jang Y."/>
            <person name="Kim J.-J."/>
            <person name="Kim K.H."/>
            <person name="Pangilinan J."/>
            <person name="Lipzen A."/>
            <person name="Riley R."/>
            <person name="Grigoriev I.V."/>
            <person name="Spatafora J.W."/>
            <person name="Choi I.-G."/>
        </authorList>
    </citation>
    <scope>NUCLEOTIDE SEQUENCE [LARGE SCALE GENOMIC DNA]</scope>
    <source>
        <strain evidence="3 4">KUC8140</strain>
    </source>
</reference>
<evidence type="ECO:0000313" key="4">
    <source>
        <dbReference type="Proteomes" id="UP000053477"/>
    </source>
</evidence>
<dbReference type="AlphaFoldDB" id="A0A0H2RF80"/>
<dbReference type="CDD" id="cd04301">
    <property type="entry name" value="NAT_SF"/>
    <property type="match status" value="1"/>
</dbReference>
<dbReference type="InterPro" id="IPR016181">
    <property type="entry name" value="Acyl_CoA_acyltransferase"/>
</dbReference>
<keyword evidence="1 3" id="KW-0808">Transferase</keyword>
<dbReference type="PROSITE" id="PS51186">
    <property type="entry name" value="GNAT"/>
    <property type="match status" value="1"/>
</dbReference>
<keyword evidence="4" id="KW-1185">Reference proteome</keyword>
<proteinExistence type="predicted"/>
<dbReference type="Gene3D" id="3.40.630.30">
    <property type="match status" value="1"/>
</dbReference>
<evidence type="ECO:0000313" key="3">
    <source>
        <dbReference type="EMBL" id="KLO10444.1"/>
    </source>
</evidence>
<evidence type="ECO:0000259" key="2">
    <source>
        <dbReference type="PROSITE" id="PS51186"/>
    </source>
</evidence>
<dbReference type="PANTHER" id="PTHR13947">
    <property type="entry name" value="GNAT FAMILY N-ACETYLTRANSFERASE"/>
    <property type="match status" value="1"/>
</dbReference>
<feature type="domain" description="N-acetyltransferase" evidence="2">
    <location>
        <begin position="180"/>
        <end position="340"/>
    </location>
</feature>
<dbReference type="InParanoid" id="A0A0H2RF80"/>
<sequence>MPVPVPNPSIVCETFRKASEIPTRVWDAMRKDPRSNIILPTADKSLLNERKSLSLSNDECWIVCSTTSSRQPDFVLTVTNGAIDTYPIFLWTPRAAKELTNAFLAPRIQKLVWELRKQVKDSRVFSVFALDAVTNAFAECWSIETGIDVVREPYYHANYSYCDRASLAAEGRDNKADADTILRRATLSDLDQTSELCRSFAAESEPFVLSTEDARHEAELYTTQQQLWVYEHKPTGAITCIVAVTRKSTGVAAITKVYTHPSWRGRKCAAKLVRRVTDEVLDSGFSRVCLYVAHSNEPASRVYHRVGYKGLFAEDGLETPLVESWLELGFDRKRVELGHW</sequence>
<gene>
    <name evidence="3" type="ORF">SCHPADRAFT_832484</name>
</gene>
<name>A0A0H2RF80_9AGAM</name>
<dbReference type="InterPro" id="IPR000182">
    <property type="entry name" value="GNAT_dom"/>
</dbReference>
<dbReference type="Pfam" id="PF00583">
    <property type="entry name" value="Acetyltransf_1"/>
    <property type="match status" value="1"/>
</dbReference>